<dbReference type="Proteomes" id="UP000439123">
    <property type="component" value="Unassembled WGS sequence"/>
</dbReference>
<feature type="chain" id="PRO_5024872497" description="Outer membrane protein beta-barrel domain-containing protein" evidence="2">
    <location>
        <begin position="22"/>
        <end position="167"/>
    </location>
</feature>
<reference evidence="3 4" key="1">
    <citation type="submission" date="2019-10" db="EMBL/GenBank/DDBJ databases">
        <authorList>
            <person name="Karimi E."/>
        </authorList>
    </citation>
    <scope>NUCLEOTIDE SEQUENCE [LARGE SCALE GENOMIC DNA]</scope>
    <source>
        <strain evidence="3">Aeromonas sp. 8C</strain>
    </source>
</reference>
<dbReference type="GO" id="GO:0009279">
    <property type="term" value="C:cell outer membrane"/>
    <property type="evidence" value="ECO:0007669"/>
    <property type="project" value="UniProtKB-SubCell"/>
</dbReference>
<dbReference type="RefSeq" id="WP_159157242.1">
    <property type="nucleotide sequence ID" value="NZ_LR732798.1"/>
</dbReference>
<protein>
    <recommendedName>
        <fullName evidence="5">Outer membrane protein beta-barrel domain-containing protein</fullName>
    </recommendedName>
</protein>
<proteinExistence type="predicted"/>
<dbReference type="InterPro" id="IPR009746">
    <property type="entry name" value="LipidA_acyl_PagP"/>
</dbReference>
<organism evidence="3 4">
    <name type="scientific">Aeromonas veronii</name>
    <dbReference type="NCBI Taxonomy" id="654"/>
    <lineage>
        <taxon>Bacteria</taxon>
        <taxon>Pseudomonadati</taxon>
        <taxon>Pseudomonadota</taxon>
        <taxon>Gammaproteobacteria</taxon>
        <taxon>Aeromonadales</taxon>
        <taxon>Aeromonadaceae</taxon>
        <taxon>Aeromonas</taxon>
    </lineage>
</organism>
<gene>
    <name evidence="3" type="ORF">AERO8C_20477</name>
</gene>
<sequence>MKTKPYMLAIPLLCLPVVSSAADDFSILIHGAAIHSDCTKGKGKKSKSCDFNNFNPGLGLAWAFWGDSDTGKLAVRGGAYKDSFSETALYGALSYRKEWYFTEHAFAGVGFQAGYLNGSGLDGFAALPMVTLGYKSVALEVGYAPKLDFALGSKHVAVTTFSLRWNL</sequence>
<accession>A0A653L3N2</accession>
<evidence type="ECO:0000313" key="4">
    <source>
        <dbReference type="Proteomes" id="UP000439123"/>
    </source>
</evidence>
<evidence type="ECO:0000256" key="1">
    <source>
        <dbReference type="ARBA" id="ARBA00004442"/>
    </source>
</evidence>
<dbReference type="Pfam" id="PF07017">
    <property type="entry name" value="PagP"/>
    <property type="match status" value="1"/>
</dbReference>
<dbReference type="EMBL" id="CABWLC010000012">
    <property type="protein sequence ID" value="VXA85420.1"/>
    <property type="molecule type" value="Genomic_DNA"/>
</dbReference>
<comment type="subcellular location">
    <subcellularLocation>
        <location evidence="1">Cell outer membrane</location>
    </subcellularLocation>
</comment>
<name>A0A653L3N2_AERVE</name>
<evidence type="ECO:0008006" key="5">
    <source>
        <dbReference type="Google" id="ProtNLM"/>
    </source>
</evidence>
<feature type="signal peptide" evidence="2">
    <location>
        <begin position="1"/>
        <end position="21"/>
    </location>
</feature>
<keyword evidence="2" id="KW-0732">Signal</keyword>
<evidence type="ECO:0000313" key="3">
    <source>
        <dbReference type="EMBL" id="VXA85420.1"/>
    </source>
</evidence>
<evidence type="ECO:0000256" key="2">
    <source>
        <dbReference type="SAM" id="SignalP"/>
    </source>
</evidence>
<dbReference type="Gene3D" id="2.40.160.20">
    <property type="match status" value="1"/>
</dbReference>
<dbReference type="AlphaFoldDB" id="A0A653L3N2"/>